<evidence type="ECO:0000256" key="6">
    <source>
        <dbReference type="ARBA" id="ARBA00023134"/>
    </source>
</evidence>
<dbReference type="GO" id="GO:1902758">
    <property type="term" value="P:bis(molybdopterin guanine dinucleotide)molybdenum biosynthetic process"/>
    <property type="evidence" value="ECO:0007669"/>
    <property type="project" value="TreeGrafter"/>
</dbReference>
<dbReference type="PANTHER" id="PTHR19136">
    <property type="entry name" value="MOLYBDENUM COFACTOR GUANYLYLTRANSFERASE"/>
    <property type="match status" value="1"/>
</dbReference>
<dbReference type="GO" id="GO:0005737">
    <property type="term" value="C:cytoplasm"/>
    <property type="evidence" value="ECO:0007669"/>
    <property type="project" value="UniProtKB-SubCell"/>
</dbReference>
<dbReference type="PANTHER" id="PTHR19136:SF81">
    <property type="entry name" value="MOLYBDENUM COFACTOR GUANYLYLTRANSFERASE"/>
    <property type="match status" value="1"/>
</dbReference>
<comment type="subunit">
    <text evidence="8">Monomer.</text>
</comment>
<evidence type="ECO:0000256" key="4">
    <source>
        <dbReference type="ARBA" id="ARBA00022741"/>
    </source>
</evidence>
<dbReference type="OrthoDB" id="9788394at2"/>
<evidence type="ECO:0000259" key="10">
    <source>
        <dbReference type="Pfam" id="PF12804"/>
    </source>
</evidence>
<feature type="binding site" evidence="8">
    <location>
        <position position="103"/>
    </location>
    <ligand>
        <name>GTP</name>
        <dbReference type="ChEBI" id="CHEBI:37565"/>
    </ligand>
</feature>
<evidence type="ECO:0000256" key="7">
    <source>
        <dbReference type="ARBA" id="ARBA00023150"/>
    </source>
</evidence>
<feature type="binding site" evidence="8">
    <location>
        <begin position="14"/>
        <end position="16"/>
    </location>
    <ligand>
        <name>GTP</name>
        <dbReference type="ChEBI" id="CHEBI:37565"/>
    </ligand>
</feature>
<comment type="caution">
    <text evidence="8">Lacks conserved residue(s) required for the propagation of feature annotation.</text>
</comment>
<keyword evidence="3 8" id="KW-0479">Metal-binding</keyword>
<dbReference type="CDD" id="cd02503">
    <property type="entry name" value="MobA"/>
    <property type="match status" value="1"/>
</dbReference>
<dbReference type="InterPro" id="IPR029044">
    <property type="entry name" value="Nucleotide-diphossugar_trans"/>
</dbReference>
<evidence type="ECO:0000256" key="5">
    <source>
        <dbReference type="ARBA" id="ARBA00022842"/>
    </source>
</evidence>
<proteinExistence type="inferred from homology"/>
<evidence type="ECO:0000256" key="9">
    <source>
        <dbReference type="SAM" id="MobiDB-lite"/>
    </source>
</evidence>
<comment type="catalytic activity">
    <reaction evidence="8">
        <text>Mo-molybdopterin + GTP + H(+) = Mo-molybdopterin guanine dinucleotide + diphosphate</text>
        <dbReference type="Rhea" id="RHEA:34243"/>
        <dbReference type="ChEBI" id="CHEBI:15378"/>
        <dbReference type="ChEBI" id="CHEBI:33019"/>
        <dbReference type="ChEBI" id="CHEBI:37565"/>
        <dbReference type="ChEBI" id="CHEBI:71302"/>
        <dbReference type="ChEBI" id="CHEBI:71310"/>
        <dbReference type="EC" id="2.7.7.77"/>
    </reaction>
</comment>
<evidence type="ECO:0000313" key="11">
    <source>
        <dbReference type="EMBL" id="SDS60201.1"/>
    </source>
</evidence>
<protein>
    <recommendedName>
        <fullName evidence="8">Molybdenum cofactor guanylyltransferase</fullName>
        <shortName evidence="8">MoCo guanylyltransferase</shortName>
        <ecNumber evidence="8">2.7.7.77</ecNumber>
    </recommendedName>
    <alternativeName>
        <fullName evidence="8">GTP:molybdopterin guanylyltransferase</fullName>
    </alternativeName>
    <alternativeName>
        <fullName evidence="8">Mo-MPT guanylyltransferase</fullName>
    </alternativeName>
    <alternativeName>
        <fullName evidence="8">Molybdopterin guanylyltransferase</fullName>
    </alternativeName>
    <alternativeName>
        <fullName evidence="8">Molybdopterin-guanine dinucleotide synthase</fullName>
        <shortName evidence="8">MGD synthase</shortName>
    </alternativeName>
</protein>
<keyword evidence="4 8" id="KW-0547">Nucleotide-binding</keyword>
<evidence type="ECO:0000256" key="3">
    <source>
        <dbReference type="ARBA" id="ARBA00022723"/>
    </source>
</evidence>
<comment type="domain">
    <text evidence="8">The N-terminal domain determines nucleotide recognition and specific binding, while the C-terminal domain determines the specific binding to the target protein.</text>
</comment>
<dbReference type="GO" id="GO:0061603">
    <property type="term" value="F:molybdenum cofactor guanylyltransferase activity"/>
    <property type="evidence" value="ECO:0007669"/>
    <property type="project" value="UniProtKB-EC"/>
</dbReference>
<evidence type="ECO:0000256" key="2">
    <source>
        <dbReference type="ARBA" id="ARBA00022679"/>
    </source>
</evidence>
<dbReference type="AlphaFoldDB" id="A0A1H1TJF2"/>
<dbReference type="InterPro" id="IPR025877">
    <property type="entry name" value="MobA-like_NTP_Trfase"/>
</dbReference>
<comment type="subcellular location">
    <subcellularLocation>
        <location evidence="8">Cytoplasm</location>
    </subcellularLocation>
</comment>
<keyword evidence="12" id="KW-1185">Reference proteome</keyword>
<keyword evidence="7 8" id="KW-0501">Molybdenum cofactor biosynthesis</keyword>
<organism evidence="11 12">
    <name type="scientific">Halopseudomonas xinjiangensis</name>
    <dbReference type="NCBI Taxonomy" id="487184"/>
    <lineage>
        <taxon>Bacteria</taxon>
        <taxon>Pseudomonadati</taxon>
        <taxon>Pseudomonadota</taxon>
        <taxon>Gammaproteobacteria</taxon>
        <taxon>Pseudomonadales</taxon>
        <taxon>Pseudomonadaceae</taxon>
        <taxon>Halopseudomonas</taxon>
    </lineage>
</organism>
<dbReference type="STRING" id="487184.SAMN05216421_1824"/>
<reference evidence="12" key="1">
    <citation type="submission" date="2016-10" db="EMBL/GenBank/DDBJ databases">
        <authorList>
            <person name="Varghese N."/>
            <person name="Submissions S."/>
        </authorList>
    </citation>
    <scope>NUCLEOTIDE SEQUENCE [LARGE SCALE GENOMIC DNA]</scope>
    <source>
        <strain evidence="12">NRRL B-51270</strain>
    </source>
</reference>
<feature type="domain" description="MobA-like NTP transferase" evidence="10">
    <location>
        <begin position="11"/>
        <end position="163"/>
    </location>
</feature>
<dbReference type="Gene3D" id="3.90.550.10">
    <property type="entry name" value="Spore Coat Polysaccharide Biosynthesis Protein SpsA, Chain A"/>
    <property type="match status" value="1"/>
</dbReference>
<dbReference type="SUPFAM" id="SSF53448">
    <property type="entry name" value="Nucleotide-diphospho-sugar transferases"/>
    <property type="match status" value="1"/>
</dbReference>
<dbReference type="GO" id="GO:0005525">
    <property type="term" value="F:GTP binding"/>
    <property type="evidence" value="ECO:0007669"/>
    <property type="project" value="UniProtKB-UniRule"/>
</dbReference>
<keyword evidence="11" id="KW-0548">Nucleotidyltransferase</keyword>
<dbReference type="Proteomes" id="UP000243207">
    <property type="component" value="Chromosome I"/>
</dbReference>
<dbReference type="EMBL" id="LT629736">
    <property type="protein sequence ID" value="SDS60201.1"/>
    <property type="molecule type" value="Genomic_DNA"/>
</dbReference>
<dbReference type="HAMAP" id="MF_00316">
    <property type="entry name" value="MobA"/>
    <property type="match status" value="1"/>
</dbReference>
<dbReference type="InterPro" id="IPR013482">
    <property type="entry name" value="Molybde_CF_guanTrfase"/>
</dbReference>
<keyword evidence="6 8" id="KW-0342">GTP-binding</keyword>
<feature type="binding site" evidence="8">
    <location>
        <position position="73"/>
    </location>
    <ligand>
        <name>GTP</name>
        <dbReference type="ChEBI" id="CHEBI:37565"/>
    </ligand>
</feature>
<dbReference type="RefSeq" id="WP_093393519.1">
    <property type="nucleotide sequence ID" value="NZ_LT629736.1"/>
</dbReference>
<evidence type="ECO:0000256" key="1">
    <source>
        <dbReference type="ARBA" id="ARBA00022490"/>
    </source>
</evidence>
<name>A0A1H1TJF2_9GAMM</name>
<feature type="region of interest" description="Disordered" evidence="9">
    <location>
        <begin position="176"/>
        <end position="199"/>
    </location>
</feature>
<gene>
    <name evidence="8" type="primary">mobA</name>
    <name evidence="11" type="ORF">SAMN05216421_1824</name>
</gene>
<keyword evidence="5 8" id="KW-0460">Magnesium</keyword>
<evidence type="ECO:0000256" key="8">
    <source>
        <dbReference type="HAMAP-Rule" id="MF_00316"/>
    </source>
</evidence>
<dbReference type="EC" id="2.7.7.77" evidence="8"/>
<dbReference type="Pfam" id="PF12804">
    <property type="entry name" value="NTP_transf_3"/>
    <property type="match status" value="1"/>
</dbReference>
<keyword evidence="2 8" id="KW-0808">Transferase</keyword>
<comment type="cofactor">
    <cofactor evidence="8">
        <name>Mg(2+)</name>
        <dbReference type="ChEBI" id="CHEBI:18420"/>
    </cofactor>
</comment>
<evidence type="ECO:0000313" key="12">
    <source>
        <dbReference type="Proteomes" id="UP000243207"/>
    </source>
</evidence>
<dbReference type="GO" id="GO:0046872">
    <property type="term" value="F:metal ion binding"/>
    <property type="evidence" value="ECO:0007669"/>
    <property type="project" value="UniProtKB-KW"/>
</dbReference>
<feature type="binding site" evidence="8">
    <location>
        <position position="103"/>
    </location>
    <ligand>
        <name>Mg(2+)</name>
        <dbReference type="ChEBI" id="CHEBI:18420"/>
    </ligand>
</feature>
<sequence>MTEIDSFTLSAVLLAGGQGSRLGGRDKGLMNWQGRPVAEQLVLRLRHVAYPVVISCNRNEHQYRQWGDALVNDADPGFPGPLAGIVSALATCQTSHLLVIPCDVPQLPVELLKELVARARSQPERVWLIRAGESWQPLISVIPIASQASLAAAWANGQRSPLRWMLSEAHGVLQLPPDDPRLHNANTPGDWPAETHTGS</sequence>
<comment type="function">
    <text evidence="8">Transfers a GMP moiety from GTP to Mo-molybdopterin (Mo-MPT) cofactor (Moco or molybdenum cofactor) to form Mo-molybdopterin guanine dinucleotide (Mo-MGD) cofactor.</text>
</comment>
<dbReference type="NCBIfam" id="TIGR02665">
    <property type="entry name" value="molyb_mobA"/>
    <property type="match status" value="1"/>
</dbReference>
<accession>A0A1H1TJF2</accession>
<feature type="binding site" evidence="8">
    <location>
        <position position="27"/>
    </location>
    <ligand>
        <name>GTP</name>
        <dbReference type="ChEBI" id="CHEBI:37565"/>
    </ligand>
</feature>
<comment type="similarity">
    <text evidence="8">Belongs to the MobA family.</text>
</comment>
<keyword evidence="1 8" id="KW-0963">Cytoplasm</keyword>